<evidence type="ECO:0000313" key="3">
    <source>
        <dbReference type="Proteomes" id="UP001162162"/>
    </source>
</evidence>
<gene>
    <name evidence="2" type="ORF">NQ318_013630</name>
</gene>
<accession>A0AAV8YK11</accession>
<feature type="compositionally biased region" description="Polar residues" evidence="1">
    <location>
        <begin position="127"/>
        <end position="142"/>
    </location>
</feature>
<evidence type="ECO:0000313" key="2">
    <source>
        <dbReference type="EMBL" id="KAJ8951960.1"/>
    </source>
</evidence>
<evidence type="ECO:0000256" key="1">
    <source>
        <dbReference type="SAM" id="MobiDB-lite"/>
    </source>
</evidence>
<organism evidence="2 3">
    <name type="scientific">Aromia moschata</name>
    <dbReference type="NCBI Taxonomy" id="1265417"/>
    <lineage>
        <taxon>Eukaryota</taxon>
        <taxon>Metazoa</taxon>
        <taxon>Ecdysozoa</taxon>
        <taxon>Arthropoda</taxon>
        <taxon>Hexapoda</taxon>
        <taxon>Insecta</taxon>
        <taxon>Pterygota</taxon>
        <taxon>Neoptera</taxon>
        <taxon>Endopterygota</taxon>
        <taxon>Coleoptera</taxon>
        <taxon>Polyphaga</taxon>
        <taxon>Cucujiformia</taxon>
        <taxon>Chrysomeloidea</taxon>
        <taxon>Cerambycidae</taxon>
        <taxon>Cerambycinae</taxon>
        <taxon>Callichromatini</taxon>
        <taxon>Aromia</taxon>
    </lineage>
</organism>
<comment type="caution">
    <text evidence="2">The sequence shown here is derived from an EMBL/GenBank/DDBJ whole genome shotgun (WGS) entry which is preliminary data.</text>
</comment>
<dbReference type="EMBL" id="JAPWTK010000077">
    <property type="protein sequence ID" value="KAJ8951960.1"/>
    <property type="molecule type" value="Genomic_DNA"/>
</dbReference>
<proteinExistence type="predicted"/>
<dbReference type="Proteomes" id="UP001162162">
    <property type="component" value="Unassembled WGS sequence"/>
</dbReference>
<dbReference type="AlphaFoldDB" id="A0AAV8YK11"/>
<feature type="region of interest" description="Disordered" evidence="1">
    <location>
        <begin position="113"/>
        <end position="142"/>
    </location>
</feature>
<reference evidence="2" key="1">
    <citation type="journal article" date="2023" name="Insect Mol. Biol.">
        <title>Genome sequencing provides insights into the evolution of gene families encoding plant cell wall-degrading enzymes in longhorned beetles.</title>
        <authorList>
            <person name="Shin N.R."/>
            <person name="Okamura Y."/>
            <person name="Kirsch R."/>
            <person name="Pauchet Y."/>
        </authorList>
    </citation>
    <scope>NUCLEOTIDE SEQUENCE</scope>
    <source>
        <strain evidence="2">AMC_N1</strain>
    </source>
</reference>
<feature type="compositionally biased region" description="Basic and acidic residues" evidence="1">
    <location>
        <begin position="115"/>
        <end position="126"/>
    </location>
</feature>
<keyword evidence="3" id="KW-1185">Reference proteome</keyword>
<name>A0AAV8YK11_9CUCU</name>
<protein>
    <submittedName>
        <fullName evidence="2">Uncharacterized protein</fullName>
    </submittedName>
</protein>
<sequence>MSKGSTPSLVCQPSIPLSRASSTAPPVVLVIQKRIANNENKHSTYFYFILSQLELSLLDPEDSNVDDLTISRDVGKSFCLIEIDNETKKVQDKLHLGATQRAGKAFRRNSLPGCFHERRTESKTGTERSQSTGLVPEQESQV</sequence>